<evidence type="ECO:0000313" key="3">
    <source>
        <dbReference type="Proteomes" id="UP000823388"/>
    </source>
</evidence>
<dbReference type="EMBL" id="CM029054">
    <property type="protein sequence ID" value="KAG2536632.1"/>
    <property type="molecule type" value="Genomic_DNA"/>
</dbReference>
<dbReference type="Pfam" id="PF04484">
    <property type="entry name" value="QWRF"/>
    <property type="match status" value="1"/>
</dbReference>
<dbReference type="AlphaFoldDB" id="A0A8T0MKL4"/>
<gene>
    <name evidence="2" type="ORF">PVAP13_9NG208919</name>
</gene>
<dbReference type="GO" id="GO:0051225">
    <property type="term" value="P:spindle assembly"/>
    <property type="evidence" value="ECO:0007669"/>
    <property type="project" value="TreeGrafter"/>
</dbReference>
<evidence type="ECO:0000256" key="1">
    <source>
        <dbReference type="ARBA" id="ARBA00010016"/>
    </source>
</evidence>
<dbReference type="GO" id="GO:0008017">
    <property type="term" value="F:microtubule binding"/>
    <property type="evidence" value="ECO:0007669"/>
    <property type="project" value="TreeGrafter"/>
</dbReference>
<comment type="caution">
    <text evidence="2">The sequence shown here is derived from an EMBL/GenBank/DDBJ whole genome shotgun (WGS) entry which is preliminary data.</text>
</comment>
<sequence length="183" mass="20607">MPERRRWRWPRMQQPAAETSFYGLSVRMAALQVSVAEKKAELEFLKMGERVHCVVGAQVPFLEQWSELETEHYSCLGRGTAALRAASSCVPTRGNITINIGGIDETLESATKILEELLPSVEKLYEKVQEVEDVAPSLLEVGSEQMLLEECADLLHQALNTQVMEDSLRVQLLHLRSQAKKKT</sequence>
<proteinExistence type="inferred from homology"/>
<comment type="similarity">
    <text evidence="1">Belongs to the QWRF family.</text>
</comment>
<dbReference type="PANTHER" id="PTHR31807:SF25">
    <property type="entry name" value="QWRF MOTIF-CONTAINING PROTEIN 6"/>
    <property type="match status" value="1"/>
</dbReference>
<evidence type="ECO:0000313" key="2">
    <source>
        <dbReference type="EMBL" id="KAG2536632.1"/>
    </source>
</evidence>
<dbReference type="GO" id="GO:0005880">
    <property type="term" value="C:nuclear microtubule"/>
    <property type="evidence" value="ECO:0007669"/>
    <property type="project" value="TreeGrafter"/>
</dbReference>
<keyword evidence="3" id="KW-1185">Reference proteome</keyword>
<dbReference type="PANTHER" id="PTHR31807">
    <property type="entry name" value="AUGMIN FAMILY MEMBER"/>
    <property type="match status" value="1"/>
</dbReference>
<dbReference type="GO" id="GO:0005737">
    <property type="term" value="C:cytoplasm"/>
    <property type="evidence" value="ECO:0007669"/>
    <property type="project" value="TreeGrafter"/>
</dbReference>
<name>A0A8T0MKL4_PANVG</name>
<reference evidence="2" key="1">
    <citation type="submission" date="2020-05" db="EMBL/GenBank/DDBJ databases">
        <title>WGS assembly of Panicum virgatum.</title>
        <authorList>
            <person name="Lovell J.T."/>
            <person name="Jenkins J."/>
            <person name="Shu S."/>
            <person name="Juenger T.E."/>
            <person name="Schmutz J."/>
        </authorList>
    </citation>
    <scope>NUCLEOTIDE SEQUENCE</scope>
    <source>
        <strain evidence="2">AP13</strain>
    </source>
</reference>
<dbReference type="Proteomes" id="UP000823388">
    <property type="component" value="Chromosome 9N"/>
</dbReference>
<dbReference type="InterPro" id="IPR007573">
    <property type="entry name" value="QWRF"/>
</dbReference>
<accession>A0A8T0MKL4</accession>
<dbReference type="OrthoDB" id="542108at2759"/>
<organism evidence="2 3">
    <name type="scientific">Panicum virgatum</name>
    <name type="common">Blackwell switchgrass</name>
    <dbReference type="NCBI Taxonomy" id="38727"/>
    <lineage>
        <taxon>Eukaryota</taxon>
        <taxon>Viridiplantae</taxon>
        <taxon>Streptophyta</taxon>
        <taxon>Embryophyta</taxon>
        <taxon>Tracheophyta</taxon>
        <taxon>Spermatophyta</taxon>
        <taxon>Magnoliopsida</taxon>
        <taxon>Liliopsida</taxon>
        <taxon>Poales</taxon>
        <taxon>Poaceae</taxon>
        <taxon>PACMAD clade</taxon>
        <taxon>Panicoideae</taxon>
        <taxon>Panicodae</taxon>
        <taxon>Paniceae</taxon>
        <taxon>Panicinae</taxon>
        <taxon>Panicum</taxon>
        <taxon>Panicum sect. Hiantes</taxon>
    </lineage>
</organism>
<protein>
    <submittedName>
        <fullName evidence="2">Uncharacterized protein</fullName>
    </submittedName>
</protein>